<evidence type="ECO:0008006" key="8">
    <source>
        <dbReference type="Google" id="ProtNLM"/>
    </source>
</evidence>
<keyword evidence="7" id="KW-1185">Reference proteome</keyword>
<evidence type="ECO:0000256" key="3">
    <source>
        <dbReference type="ARBA" id="ARBA00022989"/>
    </source>
</evidence>
<evidence type="ECO:0000313" key="7">
    <source>
        <dbReference type="Proteomes" id="UP000030640"/>
    </source>
</evidence>
<keyword evidence="4 5" id="KW-0472">Membrane</keyword>
<feature type="transmembrane region" description="Helical" evidence="5">
    <location>
        <begin position="227"/>
        <end position="260"/>
    </location>
</feature>
<reference evidence="6 7" key="1">
    <citation type="submission" date="2013-02" db="EMBL/GenBank/DDBJ databases">
        <title>The Genome Sequence of Plasmodium inui San Antonio 1.</title>
        <authorList>
            <consortium name="The Broad Institute Genome Sequencing Platform"/>
            <consortium name="The Broad Institute Genome Sequencing Center for Infectious Disease"/>
            <person name="Neafsey D."/>
            <person name="Cheeseman I."/>
            <person name="Volkman S."/>
            <person name="Adams J."/>
            <person name="Walker B."/>
            <person name="Young S.K."/>
            <person name="Zeng Q."/>
            <person name="Gargeya S."/>
            <person name="Fitzgerald M."/>
            <person name="Haas B."/>
            <person name="Abouelleil A."/>
            <person name="Alvarado L."/>
            <person name="Arachchi H.M."/>
            <person name="Berlin A.M."/>
            <person name="Chapman S.B."/>
            <person name="Dewar J."/>
            <person name="Goldberg J."/>
            <person name="Griggs A."/>
            <person name="Gujja S."/>
            <person name="Hansen M."/>
            <person name="Howarth C."/>
            <person name="Imamovic A."/>
            <person name="Larimer J."/>
            <person name="McCowan C."/>
            <person name="Murphy C."/>
            <person name="Neiman D."/>
            <person name="Pearson M."/>
            <person name="Priest M."/>
            <person name="Roberts A."/>
            <person name="Saif S."/>
            <person name="Shea T."/>
            <person name="Sisk P."/>
            <person name="Sykes S."/>
            <person name="Wortman J."/>
            <person name="Nusbaum C."/>
            <person name="Birren B."/>
        </authorList>
    </citation>
    <scope>NUCLEOTIDE SEQUENCE [LARGE SCALE GENOMIC DNA]</scope>
    <source>
        <strain evidence="6 7">San Antonio 1</strain>
    </source>
</reference>
<feature type="transmembrane region" description="Helical" evidence="5">
    <location>
        <begin position="149"/>
        <end position="170"/>
    </location>
</feature>
<feature type="transmembrane region" description="Helical" evidence="5">
    <location>
        <begin position="84"/>
        <end position="104"/>
    </location>
</feature>
<accession>W7AHL0</accession>
<evidence type="ECO:0000256" key="2">
    <source>
        <dbReference type="ARBA" id="ARBA00022692"/>
    </source>
</evidence>
<dbReference type="GeneID" id="20036169"/>
<evidence type="ECO:0000256" key="1">
    <source>
        <dbReference type="ARBA" id="ARBA00004141"/>
    </source>
</evidence>
<name>W7AHL0_9APIC</name>
<feature type="transmembrane region" description="Helical" evidence="5">
    <location>
        <begin position="430"/>
        <end position="451"/>
    </location>
</feature>
<dbReference type="AlphaFoldDB" id="W7AHL0"/>
<dbReference type="VEuPathDB" id="PlasmoDB:C922_00895"/>
<dbReference type="PANTHER" id="PTHR31652">
    <property type="entry name" value="LIMR FAMILY PROTEIN DDB_G0283707-RELATED"/>
    <property type="match status" value="1"/>
</dbReference>
<feature type="transmembrane region" description="Helical" evidence="5">
    <location>
        <begin position="45"/>
        <end position="64"/>
    </location>
</feature>
<dbReference type="GO" id="GO:0016020">
    <property type="term" value="C:membrane"/>
    <property type="evidence" value="ECO:0007669"/>
    <property type="project" value="UniProtKB-SubCell"/>
</dbReference>
<feature type="transmembrane region" description="Helical" evidence="5">
    <location>
        <begin position="372"/>
        <end position="396"/>
    </location>
</feature>
<gene>
    <name evidence="6" type="ORF">C922_00895</name>
</gene>
<feature type="transmembrane region" description="Helical" evidence="5">
    <location>
        <begin position="472"/>
        <end position="494"/>
    </location>
</feature>
<comment type="subcellular location">
    <subcellularLocation>
        <location evidence="1">Membrane</location>
        <topology evidence="1">Multi-pass membrane protein</topology>
    </subcellularLocation>
</comment>
<evidence type="ECO:0000313" key="6">
    <source>
        <dbReference type="EMBL" id="EUD68499.1"/>
    </source>
</evidence>
<dbReference type="Proteomes" id="UP000030640">
    <property type="component" value="Unassembled WGS sequence"/>
</dbReference>
<evidence type="ECO:0000256" key="5">
    <source>
        <dbReference type="SAM" id="Phobius"/>
    </source>
</evidence>
<evidence type="ECO:0000256" key="4">
    <source>
        <dbReference type="ARBA" id="ARBA00023136"/>
    </source>
</evidence>
<feature type="transmembrane region" description="Helical" evidence="5">
    <location>
        <begin position="6"/>
        <end position="25"/>
    </location>
</feature>
<organism evidence="6 7">
    <name type="scientific">Plasmodium inui San Antonio 1</name>
    <dbReference type="NCBI Taxonomy" id="1237626"/>
    <lineage>
        <taxon>Eukaryota</taxon>
        <taxon>Sar</taxon>
        <taxon>Alveolata</taxon>
        <taxon>Apicomplexa</taxon>
        <taxon>Aconoidasida</taxon>
        <taxon>Haemosporida</taxon>
        <taxon>Plasmodiidae</taxon>
        <taxon>Plasmodium</taxon>
        <taxon>Plasmodium (Plasmodium)</taxon>
    </lineage>
</organism>
<keyword evidence="3 5" id="KW-1133">Transmembrane helix</keyword>
<keyword evidence="2 5" id="KW-0812">Transmembrane</keyword>
<dbReference type="RefSeq" id="XP_008814729.1">
    <property type="nucleotide sequence ID" value="XM_008816507.1"/>
</dbReference>
<sequence length="607" mass="69170">MHAYALLALLIGYVAAAGAVGWRLLRTYGHKDERNNFLNKTIKLVIIMGYIQCMGMIILVPAVAQVDSFPRVKEHFNPTQLCKAMYVIFGSYIFILTPWLAVVYSQGGEMSNTDQHANRLNKGTYTHWRSYFSKTCNTHTTSAICKNVLLIWILSISLSCCLLFLTYLYFHKISLSLNADGCALWYPYLEETNKKKLLSLNLRSHESCQNVGNENIRIDFNINFNDYIVMFVSLMGSIGFAVYGGIGLVFLPLGVFLSGVSRCQGGEPNRVAQGNNIVLTNRADERREAIFKHELTRINRKAEELLQITQEVELNREETRKSNYWKSILQNIQYKREKRMLNYMVHRLEVDYETLVHRYNNPTSVSSSFGRFLLGFLFLLTSGTIIAHICFCILRGPTGRDKFVRGWFLLHWDAAQELLAWKDSLFLSMLVYPLVTSYLLVCAFFGFSYICHKLKVGLLLALERKSTYLDTILLNTCLLMFLSSGAPLISLRLLPAYAKKPHGFTFFDLALKNLSLIGDLYARNGLLYLILVTNVLTVLLFFVPKKSGFFPLFMPATFRKILNQRGEVDPGMDSDNELDGQLEIDIESYSTSRSAGKVSTRNANIFK</sequence>
<dbReference type="EMBL" id="KI965462">
    <property type="protein sequence ID" value="EUD68499.1"/>
    <property type="molecule type" value="Genomic_DNA"/>
</dbReference>
<dbReference type="OrthoDB" id="73273at2759"/>
<feature type="transmembrane region" description="Helical" evidence="5">
    <location>
        <begin position="525"/>
        <end position="543"/>
    </location>
</feature>
<protein>
    <recommendedName>
        <fullName evidence="8">LMBR1 domain-containing protein</fullName>
    </recommendedName>
</protein>
<proteinExistence type="predicted"/>
<dbReference type="PANTHER" id="PTHR31652:SF0">
    <property type="entry name" value="LIMR FAMILY PROTEIN DDB_G0283707-RELATED"/>
    <property type="match status" value="1"/>
</dbReference>